<evidence type="ECO:0000313" key="8">
    <source>
        <dbReference type="Proteomes" id="UP001480595"/>
    </source>
</evidence>
<organism evidence="7 8">
    <name type="scientific">Apiospora phragmitis</name>
    <dbReference type="NCBI Taxonomy" id="2905665"/>
    <lineage>
        <taxon>Eukaryota</taxon>
        <taxon>Fungi</taxon>
        <taxon>Dikarya</taxon>
        <taxon>Ascomycota</taxon>
        <taxon>Pezizomycotina</taxon>
        <taxon>Sordariomycetes</taxon>
        <taxon>Xylariomycetidae</taxon>
        <taxon>Amphisphaeriales</taxon>
        <taxon>Apiosporaceae</taxon>
        <taxon>Apiospora</taxon>
    </lineage>
</organism>
<dbReference type="InterPro" id="IPR016819">
    <property type="entry name" value="RNase_P/MRP_POP5"/>
</dbReference>
<dbReference type="InterPro" id="IPR038085">
    <property type="entry name" value="Rnp2-like_sf"/>
</dbReference>
<comment type="similarity">
    <text evidence="2 5">Belongs to the eukaryotic/archaeal RNase P protein component 2 family.</text>
</comment>
<keyword evidence="3 5" id="KW-0819">tRNA processing</keyword>
<sequence length="193" mass="21504">MVRIKERYLLVNILYPSEIGVKPGVPDVVVINQPTTDRLTPQALLRGIRAEVADTFGDFGSGALEGGGLQVKYLSNATSTFILRITRAQYRMLWTALTFMDHVPVKDGKPCTFRVVHVSGTIRKVEEAAIRHARNLMFAVKDQAGEKDRAALEAMFDQAKRTRQAARAVMPTPLNVEDDSGDEDMIDISDDWK</sequence>
<dbReference type="Gene3D" id="3.30.70.3250">
    <property type="entry name" value="Ribonuclease P, Pop5 subunit"/>
    <property type="match status" value="1"/>
</dbReference>
<evidence type="ECO:0000256" key="1">
    <source>
        <dbReference type="ARBA" id="ARBA00004123"/>
    </source>
</evidence>
<dbReference type="PANTHER" id="PTHR15441">
    <property type="entry name" value="RIBONUCLEASE P PROTEIN SUBUNIT P14"/>
    <property type="match status" value="1"/>
</dbReference>
<dbReference type="Pfam" id="PF01900">
    <property type="entry name" value="RNase_P_Rpp14"/>
    <property type="match status" value="1"/>
</dbReference>
<dbReference type="EC" id="3.1.26.5" evidence="5"/>
<comment type="catalytic activity">
    <reaction evidence="5">
        <text>Endonucleolytic cleavage of RNA, removing 5'-extranucleotides from tRNA precursor.</text>
        <dbReference type="EC" id="3.1.26.5"/>
    </reaction>
</comment>
<proteinExistence type="inferred from homology"/>
<dbReference type="Proteomes" id="UP001480595">
    <property type="component" value="Unassembled WGS sequence"/>
</dbReference>
<dbReference type="PANTHER" id="PTHR15441:SF2">
    <property type="entry name" value="RIBONUCLEASE P_MRP PROTEIN SUBUNIT POP5"/>
    <property type="match status" value="1"/>
</dbReference>
<comment type="subcellular location">
    <subcellularLocation>
        <location evidence="1">Nucleus</location>
    </subcellularLocation>
</comment>
<dbReference type="GeneID" id="92084554"/>
<evidence type="ECO:0000313" key="7">
    <source>
        <dbReference type="EMBL" id="KAK8090577.1"/>
    </source>
</evidence>
<keyword evidence="4" id="KW-0539">Nucleus</keyword>
<evidence type="ECO:0000256" key="2">
    <source>
        <dbReference type="ARBA" id="ARBA00010800"/>
    </source>
</evidence>
<dbReference type="InterPro" id="IPR002759">
    <property type="entry name" value="Pop5/Rpp14/Rnp2-like"/>
</dbReference>
<dbReference type="EMBL" id="JAQQWL010000001">
    <property type="protein sequence ID" value="KAK8090577.1"/>
    <property type="molecule type" value="Genomic_DNA"/>
</dbReference>
<evidence type="ECO:0000256" key="5">
    <source>
        <dbReference type="PIRNR" id="PIRNR023803"/>
    </source>
</evidence>
<feature type="region of interest" description="Disordered" evidence="6">
    <location>
        <begin position="173"/>
        <end position="193"/>
    </location>
</feature>
<gene>
    <name evidence="7" type="ORF">PG994_000082</name>
</gene>
<comment type="caution">
    <text evidence="7">The sequence shown here is derived from an EMBL/GenBank/DDBJ whole genome shotgun (WGS) entry which is preliminary data.</text>
</comment>
<reference evidence="7 8" key="1">
    <citation type="submission" date="2023-01" db="EMBL/GenBank/DDBJ databases">
        <title>Analysis of 21 Apiospora genomes using comparative genomics revels a genus with tremendous synthesis potential of carbohydrate active enzymes and secondary metabolites.</title>
        <authorList>
            <person name="Sorensen T."/>
        </authorList>
    </citation>
    <scope>NUCLEOTIDE SEQUENCE [LARGE SCALE GENOMIC DNA]</scope>
    <source>
        <strain evidence="7 8">CBS 135458</strain>
    </source>
</reference>
<protein>
    <recommendedName>
        <fullName evidence="5">Ribonuclease P/MRP protein subunit POP5</fullName>
        <ecNumber evidence="5">3.1.26.5</ecNumber>
    </recommendedName>
</protein>
<name>A0ABR1X5B8_9PEZI</name>
<evidence type="ECO:0000256" key="3">
    <source>
        <dbReference type="ARBA" id="ARBA00022694"/>
    </source>
</evidence>
<dbReference type="SUPFAM" id="SSF160350">
    <property type="entry name" value="Rnp2-like"/>
    <property type="match status" value="1"/>
</dbReference>
<accession>A0ABR1X5B8</accession>
<feature type="compositionally biased region" description="Acidic residues" evidence="6">
    <location>
        <begin position="176"/>
        <end position="193"/>
    </location>
</feature>
<evidence type="ECO:0000256" key="6">
    <source>
        <dbReference type="SAM" id="MobiDB-lite"/>
    </source>
</evidence>
<keyword evidence="8" id="KW-1185">Reference proteome</keyword>
<dbReference type="PIRSF" id="PIRSF023803">
    <property type="entry name" value="Ribonuclease_P_prd"/>
    <property type="match status" value="1"/>
</dbReference>
<dbReference type="RefSeq" id="XP_066722123.1">
    <property type="nucleotide sequence ID" value="XM_066851491.1"/>
</dbReference>
<comment type="function">
    <text evidence="5">Component of ribonuclease P, a protein complex that generates mature tRNA molecules by cleaving their 5'-ends.</text>
</comment>
<evidence type="ECO:0000256" key="4">
    <source>
        <dbReference type="ARBA" id="ARBA00023242"/>
    </source>
</evidence>